<dbReference type="CDD" id="cd00887">
    <property type="entry name" value="MoeA"/>
    <property type="match status" value="1"/>
</dbReference>
<dbReference type="Pfam" id="PF00994">
    <property type="entry name" value="MoCF_biosynth"/>
    <property type="match status" value="1"/>
</dbReference>
<name>A0A382V0W3_9ZZZZ</name>
<protein>
    <recommendedName>
        <fullName evidence="1">MoaB/Mog domain-containing protein</fullName>
    </recommendedName>
</protein>
<dbReference type="InterPro" id="IPR001453">
    <property type="entry name" value="MoaB/Mog_dom"/>
</dbReference>
<dbReference type="InterPro" id="IPR036688">
    <property type="entry name" value="MoeA_C_domain_IV_sf"/>
</dbReference>
<dbReference type="SUPFAM" id="SSF63882">
    <property type="entry name" value="MoeA N-terminal region -like"/>
    <property type="match status" value="1"/>
</dbReference>
<dbReference type="InterPro" id="IPR005110">
    <property type="entry name" value="MoeA_linker/N"/>
</dbReference>
<dbReference type="Gene3D" id="3.40.980.10">
    <property type="entry name" value="MoaB/Mog-like domain"/>
    <property type="match status" value="1"/>
</dbReference>
<proteinExistence type="predicted"/>
<reference evidence="2" key="1">
    <citation type="submission" date="2018-05" db="EMBL/GenBank/DDBJ databases">
        <authorList>
            <person name="Lanie J.A."/>
            <person name="Ng W.-L."/>
            <person name="Kazmierczak K.M."/>
            <person name="Andrzejewski T.M."/>
            <person name="Davidsen T.M."/>
            <person name="Wayne K.J."/>
            <person name="Tettelin H."/>
            <person name="Glass J.I."/>
            <person name="Rusch D."/>
            <person name="Podicherti R."/>
            <person name="Tsui H.-C.T."/>
            <person name="Winkler M.E."/>
        </authorList>
    </citation>
    <scope>NUCLEOTIDE SEQUENCE</scope>
</reference>
<feature type="non-terminal residue" evidence="2">
    <location>
        <position position="1"/>
    </location>
</feature>
<dbReference type="SUPFAM" id="SSF53218">
    <property type="entry name" value="Molybdenum cofactor biosynthesis proteins"/>
    <property type="match status" value="1"/>
</dbReference>
<organism evidence="2">
    <name type="scientific">marine metagenome</name>
    <dbReference type="NCBI Taxonomy" id="408172"/>
    <lineage>
        <taxon>unclassified sequences</taxon>
        <taxon>metagenomes</taxon>
        <taxon>ecological metagenomes</taxon>
    </lineage>
</organism>
<dbReference type="GO" id="GO:0005829">
    <property type="term" value="C:cytosol"/>
    <property type="evidence" value="ECO:0007669"/>
    <property type="project" value="TreeGrafter"/>
</dbReference>
<dbReference type="GO" id="GO:0061599">
    <property type="term" value="F:molybdopterin molybdotransferase activity"/>
    <property type="evidence" value="ECO:0007669"/>
    <property type="project" value="TreeGrafter"/>
</dbReference>
<feature type="domain" description="MoaB/Mog" evidence="1">
    <location>
        <begin position="98"/>
        <end position="241"/>
    </location>
</feature>
<dbReference type="InterPro" id="IPR036135">
    <property type="entry name" value="MoeA_linker/N_sf"/>
</dbReference>
<evidence type="ECO:0000313" key="2">
    <source>
        <dbReference type="EMBL" id="SVD40100.1"/>
    </source>
</evidence>
<accession>A0A382V0W3</accession>
<dbReference type="PANTHER" id="PTHR10192:SF5">
    <property type="entry name" value="GEPHYRIN"/>
    <property type="match status" value="1"/>
</dbReference>
<dbReference type="SMART" id="SM00852">
    <property type="entry name" value="MoCF_biosynth"/>
    <property type="match status" value="1"/>
</dbReference>
<dbReference type="Gene3D" id="2.40.340.10">
    <property type="entry name" value="MoeA, C-terminal, domain IV"/>
    <property type="match status" value="1"/>
</dbReference>
<sequence>DNQIGMNQAVRIMTGAPVPNGADTVVRVEDTDRESRKPGEIAIFSDRDRRKHIRAAGEDWMKGAVVLKSGQSLGPGQITVLAAARKNSIRVFKKPRVAVLSSGNELEPLGSSSLDPEKIPESNSHLICTSVMAAGGIPHNLGIAKDDVEDIKLHIAKGKDADILVTIGGASMGEGDLFKESLDQSGFNLDFWRTRIRPGSPFSFGRLPRDDREHQIVFGLPGNPSSAMVTFEVFIRPFILAMGGSSRIYRPIVTAISNQDLKSPKNLTEFPRIKLANRNGKLTFSPTGP</sequence>
<dbReference type="Gene3D" id="3.90.105.10">
    <property type="entry name" value="Molybdopterin biosynthesis moea protein, domain 2"/>
    <property type="match status" value="1"/>
</dbReference>
<dbReference type="PANTHER" id="PTHR10192">
    <property type="entry name" value="MOLYBDOPTERIN BIOSYNTHESIS PROTEIN"/>
    <property type="match status" value="1"/>
</dbReference>
<dbReference type="EMBL" id="UINC01148296">
    <property type="protein sequence ID" value="SVD40100.1"/>
    <property type="molecule type" value="Genomic_DNA"/>
</dbReference>
<dbReference type="InterPro" id="IPR036425">
    <property type="entry name" value="MoaB/Mog-like_dom_sf"/>
</dbReference>
<gene>
    <name evidence="2" type="ORF">METZ01_LOCUS392954</name>
</gene>
<dbReference type="GO" id="GO:0006777">
    <property type="term" value="P:Mo-molybdopterin cofactor biosynthetic process"/>
    <property type="evidence" value="ECO:0007669"/>
    <property type="project" value="TreeGrafter"/>
</dbReference>
<dbReference type="AlphaFoldDB" id="A0A382V0W3"/>
<dbReference type="InterPro" id="IPR038987">
    <property type="entry name" value="MoeA-like"/>
</dbReference>
<feature type="non-terminal residue" evidence="2">
    <location>
        <position position="289"/>
    </location>
</feature>
<dbReference type="Pfam" id="PF03453">
    <property type="entry name" value="MoeA_N"/>
    <property type="match status" value="1"/>
</dbReference>
<evidence type="ECO:0000259" key="1">
    <source>
        <dbReference type="SMART" id="SM00852"/>
    </source>
</evidence>
<dbReference type="Gene3D" id="2.170.190.11">
    <property type="entry name" value="Molybdopterin biosynthesis moea protein, domain 3"/>
    <property type="match status" value="1"/>
</dbReference>